<gene>
    <name evidence="1" type="ORF">AHMF7616_04158</name>
</gene>
<dbReference type="SUPFAM" id="SSF48371">
    <property type="entry name" value="ARM repeat"/>
    <property type="match status" value="1"/>
</dbReference>
<evidence type="ECO:0000313" key="1">
    <source>
        <dbReference type="EMBL" id="RDC65528.1"/>
    </source>
</evidence>
<dbReference type="OrthoDB" id="1494641at2"/>
<organism evidence="1 2">
    <name type="scientific">Adhaeribacter pallidiroseus</name>
    <dbReference type="NCBI Taxonomy" id="2072847"/>
    <lineage>
        <taxon>Bacteria</taxon>
        <taxon>Pseudomonadati</taxon>
        <taxon>Bacteroidota</taxon>
        <taxon>Cytophagia</taxon>
        <taxon>Cytophagales</taxon>
        <taxon>Hymenobacteraceae</taxon>
        <taxon>Adhaeribacter</taxon>
    </lineage>
</organism>
<dbReference type="Proteomes" id="UP000253919">
    <property type="component" value="Unassembled WGS sequence"/>
</dbReference>
<proteinExistence type="predicted"/>
<dbReference type="AlphaFoldDB" id="A0A369QTP7"/>
<dbReference type="EMBL" id="QASA01000001">
    <property type="protein sequence ID" value="RDC65528.1"/>
    <property type="molecule type" value="Genomic_DNA"/>
</dbReference>
<keyword evidence="2" id="KW-1185">Reference proteome</keyword>
<protein>
    <recommendedName>
        <fullName evidence="3">HEAT repeat domain-containing protein</fullName>
    </recommendedName>
</protein>
<accession>A0A369QTP7</accession>
<name>A0A369QTP7_9BACT</name>
<reference evidence="1 2" key="1">
    <citation type="submission" date="2018-04" db="EMBL/GenBank/DDBJ databases">
        <title>Adhaeribacter sp. HMF7616 genome sequencing and assembly.</title>
        <authorList>
            <person name="Kang H."/>
            <person name="Kang J."/>
            <person name="Cha I."/>
            <person name="Kim H."/>
            <person name="Joh K."/>
        </authorList>
    </citation>
    <scope>NUCLEOTIDE SEQUENCE [LARGE SCALE GENOMIC DNA]</scope>
    <source>
        <strain evidence="1 2">HMF7616</strain>
    </source>
</reference>
<evidence type="ECO:0000313" key="2">
    <source>
        <dbReference type="Proteomes" id="UP000253919"/>
    </source>
</evidence>
<comment type="caution">
    <text evidence="1">The sequence shown here is derived from an EMBL/GenBank/DDBJ whole genome shotgun (WGS) entry which is preliminary data.</text>
</comment>
<evidence type="ECO:0008006" key="3">
    <source>
        <dbReference type="Google" id="ProtNLM"/>
    </source>
</evidence>
<dbReference type="RefSeq" id="WP_115374520.1">
    <property type="nucleotide sequence ID" value="NZ_QASA01000001.1"/>
</dbReference>
<sequence length="238" mass="26709">MTEEQYAKIQARLERLESKKKDIWDIIQILGTLLIPVAIAFAGNQYSKAQQAEALQVEQLQIERSHEMAQVNARIGQAGLIASMLDHLLSSDVKRKQLATEAVLIANPEIGPTLVRIVSEKDNNLEVRNFAKNALDERKNSLVQGLFDEKPAKRSEAYTGLMAGWSSNSEIIPEIITYARQHQANVDGVNNVLIFLSHMNQDALMPYKTEIETFIGEVQSMGQKTKERGAKLKNRLPK</sequence>
<dbReference type="InterPro" id="IPR016024">
    <property type="entry name" value="ARM-type_fold"/>
</dbReference>